<proteinExistence type="predicted"/>
<comment type="caution">
    <text evidence="1">The sequence shown here is derived from an EMBL/GenBank/DDBJ whole genome shotgun (WGS) entry which is preliminary data.</text>
</comment>
<dbReference type="RefSeq" id="WP_258309380.1">
    <property type="nucleotide sequence ID" value="NZ_QGTW01000004.1"/>
</dbReference>
<organism evidence="1 2">
    <name type="scientific">Cytobacillus oceanisediminis</name>
    <dbReference type="NCBI Taxonomy" id="665099"/>
    <lineage>
        <taxon>Bacteria</taxon>
        <taxon>Bacillati</taxon>
        <taxon>Bacillota</taxon>
        <taxon>Bacilli</taxon>
        <taxon>Bacillales</taxon>
        <taxon>Bacillaceae</taxon>
        <taxon>Cytobacillus</taxon>
    </lineage>
</organism>
<evidence type="ECO:0000313" key="2">
    <source>
        <dbReference type="Proteomes" id="UP000247150"/>
    </source>
</evidence>
<evidence type="ECO:0000313" key="1">
    <source>
        <dbReference type="EMBL" id="PWW29714.1"/>
    </source>
</evidence>
<accession>A0A2V2ZZ41</accession>
<dbReference type="EMBL" id="QGTW01000004">
    <property type="protein sequence ID" value="PWW29714.1"/>
    <property type="molecule type" value="Genomic_DNA"/>
</dbReference>
<reference evidence="1 2" key="1">
    <citation type="submission" date="2018-05" db="EMBL/GenBank/DDBJ databases">
        <title>Freshwater and sediment microbial communities from various areas in North America, analyzing microbe dynamics in response to fracking.</title>
        <authorList>
            <person name="Lamendella R."/>
        </authorList>
    </citation>
    <scope>NUCLEOTIDE SEQUENCE [LARGE SCALE GENOMIC DNA]</scope>
    <source>
        <strain evidence="1 2">15_TX</strain>
    </source>
</reference>
<gene>
    <name evidence="1" type="ORF">DFO73_104357</name>
</gene>
<dbReference type="Proteomes" id="UP000247150">
    <property type="component" value="Unassembled WGS sequence"/>
</dbReference>
<sequence length="149" mass="16332">MTINHTEALLNSIKKVGMKVEKELNDSIQNSLNKEDVLKDMLTRSEVAAAAMKKLQHAIETLSIPLNFPTKTDVANAAKLTVQAEEKMDLIDEKVMALAQSMEELKRSLAASSSNSKSEPNEILKALSDLKQTLDQELESSSSSESADQ</sequence>
<name>A0A2V2ZZ41_9BACI</name>
<protein>
    <submittedName>
        <fullName evidence="1">Uncharacterized protein</fullName>
    </submittedName>
</protein>
<dbReference type="AlphaFoldDB" id="A0A2V2ZZ41"/>